<dbReference type="EMBL" id="LFKP01000008">
    <property type="protein sequence ID" value="OHV96600.1"/>
    <property type="molecule type" value="Genomic_DNA"/>
</dbReference>
<evidence type="ECO:0000256" key="3">
    <source>
        <dbReference type="ARBA" id="ARBA00022825"/>
    </source>
</evidence>
<evidence type="ECO:0000256" key="1">
    <source>
        <dbReference type="ARBA" id="ARBA00022670"/>
    </source>
</evidence>
<sequence length="248" mass="26135">MNKILQLCLDNAKRERQIINMVRNEAEATMYIYDVIDPYWGVSANTVIADIAAAGDAATLHIRINSPGGNVFESRAIIEAIKRFAGKTIAHIDSLAASAATSVALACDEVEISDGGFFMIHPASGGAYGDKNDLRKRADLLEKLEATIAAEYAAESGQELDQIVAWMDAETWFTAAESIAAGFVDRLQSTAKVSNTYNLAAFAKAPAAISAPPAAPAVAAPAPNPAPAVTASCMKRANANRLALLQAL</sequence>
<gene>
    <name evidence="4" type="ORF">AKG95_17965</name>
</gene>
<dbReference type="CDD" id="cd07016">
    <property type="entry name" value="S14_ClpP_1"/>
    <property type="match status" value="1"/>
</dbReference>
<evidence type="ECO:0000313" key="4">
    <source>
        <dbReference type="EMBL" id="OHV96600.1"/>
    </source>
</evidence>
<dbReference type="GO" id="GO:0006515">
    <property type="term" value="P:protein quality control for misfolded or incompletely synthesized proteins"/>
    <property type="evidence" value="ECO:0007669"/>
    <property type="project" value="TreeGrafter"/>
</dbReference>
<dbReference type="GO" id="GO:0004176">
    <property type="term" value="F:ATP-dependent peptidase activity"/>
    <property type="evidence" value="ECO:0007669"/>
    <property type="project" value="TreeGrafter"/>
</dbReference>
<dbReference type="PANTHER" id="PTHR10381">
    <property type="entry name" value="ATP-DEPENDENT CLP PROTEASE PROTEOLYTIC SUBUNIT"/>
    <property type="match status" value="1"/>
</dbReference>
<keyword evidence="1" id="KW-0645">Protease</keyword>
<keyword evidence="2" id="KW-0378">Hydrolase</keyword>
<dbReference type="PANTHER" id="PTHR10381:SF70">
    <property type="entry name" value="ATP-DEPENDENT CLP PROTEASE PROTEOLYTIC SUBUNIT"/>
    <property type="match status" value="1"/>
</dbReference>
<evidence type="ECO:0000256" key="2">
    <source>
        <dbReference type="ARBA" id="ARBA00022801"/>
    </source>
</evidence>
<organism evidence="4 5">
    <name type="scientific">Janthinobacterium lividum</name>
    <dbReference type="NCBI Taxonomy" id="29581"/>
    <lineage>
        <taxon>Bacteria</taxon>
        <taxon>Pseudomonadati</taxon>
        <taxon>Pseudomonadota</taxon>
        <taxon>Betaproteobacteria</taxon>
        <taxon>Burkholderiales</taxon>
        <taxon>Oxalobacteraceae</taxon>
        <taxon>Janthinobacterium</taxon>
    </lineage>
</organism>
<evidence type="ECO:0000313" key="5">
    <source>
        <dbReference type="Proteomes" id="UP000179840"/>
    </source>
</evidence>
<dbReference type="GO" id="GO:0051117">
    <property type="term" value="F:ATPase binding"/>
    <property type="evidence" value="ECO:0007669"/>
    <property type="project" value="TreeGrafter"/>
</dbReference>
<accession>A0A1S1U831</accession>
<evidence type="ECO:0008006" key="6">
    <source>
        <dbReference type="Google" id="ProtNLM"/>
    </source>
</evidence>
<reference evidence="4 5" key="1">
    <citation type="submission" date="2015-06" db="EMBL/GenBank/DDBJ databases">
        <title>Draft genome sequencing of a biphenyl-degrading bacterium, Janthinobacterium lividum MEG1.</title>
        <authorList>
            <person name="Shimodaira J."/>
            <person name="Hatta T."/>
        </authorList>
    </citation>
    <scope>NUCLEOTIDE SEQUENCE [LARGE SCALE GENOMIC DNA]</scope>
    <source>
        <strain evidence="4 5">MEG1</strain>
    </source>
</reference>
<dbReference type="GO" id="GO:0004252">
    <property type="term" value="F:serine-type endopeptidase activity"/>
    <property type="evidence" value="ECO:0007669"/>
    <property type="project" value="TreeGrafter"/>
</dbReference>
<name>A0A1S1U831_9BURK</name>
<comment type="caution">
    <text evidence="4">The sequence shown here is derived from an EMBL/GenBank/DDBJ whole genome shotgun (WGS) entry which is preliminary data.</text>
</comment>
<dbReference type="SUPFAM" id="SSF52096">
    <property type="entry name" value="ClpP/crotonase"/>
    <property type="match status" value="1"/>
</dbReference>
<dbReference type="GO" id="GO:0009368">
    <property type="term" value="C:endopeptidase Clp complex"/>
    <property type="evidence" value="ECO:0007669"/>
    <property type="project" value="TreeGrafter"/>
</dbReference>
<dbReference type="RefSeq" id="WP_071078151.1">
    <property type="nucleotide sequence ID" value="NZ_LFKP01000008.1"/>
</dbReference>
<dbReference type="Proteomes" id="UP000179840">
    <property type="component" value="Unassembled WGS sequence"/>
</dbReference>
<dbReference type="AlphaFoldDB" id="A0A1S1U831"/>
<dbReference type="InterPro" id="IPR023562">
    <property type="entry name" value="ClpP/TepA"/>
</dbReference>
<dbReference type="Pfam" id="PF00574">
    <property type="entry name" value="CLP_protease"/>
    <property type="match status" value="1"/>
</dbReference>
<proteinExistence type="predicted"/>
<keyword evidence="3" id="KW-0720">Serine protease</keyword>
<protein>
    <recommendedName>
        <fullName evidence="6">ATP-dependent Clp protease proteolytic subunit</fullName>
    </recommendedName>
</protein>
<dbReference type="InterPro" id="IPR029045">
    <property type="entry name" value="ClpP/crotonase-like_dom_sf"/>
</dbReference>
<dbReference type="Gene3D" id="3.90.226.10">
    <property type="entry name" value="2-enoyl-CoA Hydratase, Chain A, domain 1"/>
    <property type="match status" value="1"/>
</dbReference>
<dbReference type="NCBIfam" id="NF045542">
    <property type="entry name" value="Clp_rel_HeadMat"/>
    <property type="match status" value="1"/>
</dbReference>